<gene>
    <name evidence="2" type="ORF">GC106_79490</name>
</gene>
<organism evidence="2 3">
    <name type="scientific">Kibdelosporangium persicum</name>
    <dbReference type="NCBI Taxonomy" id="2698649"/>
    <lineage>
        <taxon>Bacteria</taxon>
        <taxon>Bacillati</taxon>
        <taxon>Actinomycetota</taxon>
        <taxon>Actinomycetes</taxon>
        <taxon>Pseudonocardiales</taxon>
        <taxon>Pseudonocardiaceae</taxon>
        <taxon>Kibdelosporangium</taxon>
    </lineage>
</organism>
<dbReference type="RefSeq" id="WP_173141808.1">
    <property type="nucleotide sequence ID" value="NZ_CBCSGW010000032.1"/>
</dbReference>
<dbReference type="PANTHER" id="PTHR42743">
    <property type="entry name" value="AMINO-ACID AMINOTRANSFERASE"/>
    <property type="match status" value="1"/>
</dbReference>
<evidence type="ECO:0000313" key="2">
    <source>
        <dbReference type="EMBL" id="NRN70678.1"/>
    </source>
</evidence>
<evidence type="ECO:0000256" key="1">
    <source>
        <dbReference type="ARBA" id="ARBA00009320"/>
    </source>
</evidence>
<dbReference type="Pfam" id="PF19798">
    <property type="entry name" value="Sulfotransfer_5"/>
    <property type="match status" value="1"/>
</dbReference>
<dbReference type="SUPFAM" id="SSF52540">
    <property type="entry name" value="P-loop containing nucleoside triphosphate hydrolases"/>
    <property type="match status" value="1"/>
</dbReference>
<name>A0ABX2FIX2_9PSEU</name>
<accession>A0ABX2FIX2</accession>
<dbReference type="Proteomes" id="UP000763557">
    <property type="component" value="Unassembled WGS sequence"/>
</dbReference>
<dbReference type="InterPro" id="IPR027417">
    <property type="entry name" value="P-loop_NTPase"/>
</dbReference>
<proteinExistence type="inferred from homology"/>
<dbReference type="Gene3D" id="3.40.50.300">
    <property type="entry name" value="P-loop containing nucleotide triphosphate hydrolases"/>
    <property type="match status" value="1"/>
</dbReference>
<dbReference type="EMBL" id="JAAATY010000042">
    <property type="protein sequence ID" value="NRN70678.1"/>
    <property type="molecule type" value="Genomic_DNA"/>
</dbReference>
<reference evidence="2 3" key="1">
    <citation type="submission" date="2020-01" db="EMBL/GenBank/DDBJ databases">
        <title>Kibdelosporangium persica a novel Actinomycetes from a hot desert in Iran.</title>
        <authorList>
            <person name="Safaei N."/>
            <person name="Zaburannyi N."/>
            <person name="Mueller R."/>
            <person name="Wink J."/>
        </authorList>
    </citation>
    <scope>NUCLEOTIDE SEQUENCE [LARGE SCALE GENOMIC DNA]</scope>
    <source>
        <strain evidence="2 3">4NS15</strain>
    </source>
</reference>
<dbReference type="PANTHER" id="PTHR42743:SF13">
    <property type="entry name" value="P-LOOP CONTAINING NUCLEOSIDE TRIPHOSPHATE HYDROLASE PROTEIN"/>
    <property type="match status" value="1"/>
</dbReference>
<protein>
    <submittedName>
        <fullName evidence="2">Lysine biosynthesis protein LysW</fullName>
    </submittedName>
</protein>
<comment type="similarity">
    <text evidence="1">Belongs to the class-IV pyridoxal-phosphate-dependent aminotransferase family.</text>
</comment>
<dbReference type="InterPro" id="IPR050571">
    <property type="entry name" value="Class-IV_PLP-Dep_Aminotrnsfr"/>
</dbReference>
<keyword evidence="3" id="KW-1185">Reference proteome</keyword>
<sequence>MTRAGNRRILALWSAPRSRSTAFLRMIVERGDFEVLHEPFSGLADFGQAVVAGTTVVTEHDLIAAIRSRAGHGPVFFKDTTDFHYPGLLADDEFLREATHTFLIRDPAEVIASHYALNPDVRLEDIGFGRLSEIYDAVAAQTGEPPVLITAEDLVERPAETVRAYCDAIGIPFVASALAWRPGVLNEWRSAQRWHESTSRTNGFTGTRASYPDTVTNNPVLAGFLEHHRPYYEKLRQRALPVPG</sequence>
<evidence type="ECO:0000313" key="3">
    <source>
        <dbReference type="Proteomes" id="UP000763557"/>
    </source>
</evidence>
<comment type="caution">
    <text evidence="2">The sequence shown here is derived from an EMBL/GenBank/DDBJ whole genome shotgun (WGS) entry which is preliminary data.</text>
</comment>